<keyword evidence="1" id="KW-1133">Transmembrane helix</keyword>
<name>A0A850QZT9_9LACO</name>
<keyword evidence="1" id="KW-0472">Membrane</keyword>
<organism evidence="2 3">
    <name type="scientific">Bombilactobacillus apium</name>
    <dbReference type="NCBI Taxonomy" id="2675299"/>
    <lineage>
        <taxon>Bacteria</taxon>
        <taxon>Bacillati</taxon>
        <taxon>Bacillota</taxon>
        <taxon>Bacilli</taxon>
        <taxon>Lactobacillales</taxon>
        <taxon>Lactobacillaceae</taxon>
        <taxon>Bombilactobacillus</taxon>
    </lineage>
</organism>
<evidence type="ECO:0000256" key="1">
    <source>
        <dbReference type="SAM" id="Phobius"/>
    </source>
</evidence>
<dbReference type="InterPro" id="IPR039076">
    <property type="entry name" value="DivIC"/>
</dbReference>
<reference evidence="2 3" key="1">
    <citation type="submission" date="2020-06" db="EMBL/GenBank/DDBJ databases">
        <authorList>
            <person name="Kang J."/>
        </authorList>
    </citation>
    <scope>NUCLEOTIDE SEQUENCE [LARGE SCALE GENOMIC DNA]</scope>
    <source>
        <strain evidence="2 3">DCY120</strain>
    </source>
</reference>
<feature type="transmembrane region" description="Helical" evidence="1">
    <location>
        <begin position="38"/>
        <end position="57"/>
    </location>
</feature>
<dbReference type="PANTHER" id="PTHR40027">
    <property type="entry name" value="CELL DIVISION PROTEIN DIVIC"/>
    <property type="match status" value="1"/>
</dbReference>
<proteinExistence type="predicted"/>
<dbReference type="Pfam" id="PF04977">
    <property type="entry name" value="DivIC"/>
    <property type="match status" value="1"/>
</dbReference>
<dbReference type="GO" id="GO:0051301">
    <property type="term" value="P:cell division"/>
    <property type="evidence" value="ECO:0007669"/>
    <property type="project" value="InterPro"/>
</dbReference>
<dbReference type="PANTHER" id="PTHR40027:SF1">
    <property type="entry name" value="CELL DIVISION PROTEIN DIVIC"/>
    <property type="match status" value="1"/>
</dbReference>
<accession>A0A850QZT9</accession>
<comment type="caution">
    <text evidence="2">The sequence shown here is derived from an EMBL/GenBank/DDBJ whole genome shotgun (WGS) entry which is preliminary data.</text>
</comment>
<keyword evidence="1" id="KW-0812">Transmembrane</keyword>
<gene>
    <name evidence="2" type="ORF">HU830_03870</name>
</gene>
<dbReference type="AlphaFoldDB" id="A0A850QZT9"/>
<protein>
    <submittedName>
        <fullName evidence="2">Septum formation initiator family protein</fullName>
    </submittedName>
</protein>
<keyword evidence="3" id="KW-1185">Reference proteome</keyword>
<evidence type="ECO:0000313" key="3">
    <source>
        <dbReference type="Proteomes" id="UP000563523"/>
    </source>
</evidence>
<dbReference type="RefSeq" id="WP_176942475.1">
    <property type="nucleotide sequence ID" value="NZ_JABZEC010000003.1"/>
</dbReference>
<evidence type="ECO:0000313" key="2">
    <source>
        <dbReference type="EMBL" id="NVY96309.1"/>
    </source>
</evidence>
<dbReference type="EMBL" id="JABZEC010000003">
    <property type="protein sequence ID" value="NVY96309.1"/>
    <property type="molecule type" value="Genomic_DNA"/>
</dbReference>
<sequence length="130" mass="15155">MPRLRRSQVKQPLNLDNADLSAETQFKQRVQKVHRRRLGALALLGTLVFAFLGGHIYQAYAQKQTFQAQLVQQKHQLQATRKKGADLKVEIQQLHDPDYLDDLIRYRFNYSKDNETIYNLPGSTNQNLNF</sequence>
<dbReference type="Proteomes" id="UP000563523">
    <property type="component" value="Unassembled WGS sequence"/>
</dbReference>
<dbReference type="InterPro" id="IPR007060">
    <property type="entry name" value="FtsL/DivIC"/>
</dbReference>